<accession>A0A9P6T8J4</accession>
<keyword evidence="3" id="KW-1185">Reference proteome</keyword>
<dbReference type="PANTHER" id="PTHR34598">
    <property type="entry name" value="BLL6449 PROTEIN"/>
    <property type="match status" value="1"/>
</dbReference>
<evidence type="ECO:0000313" key="2">
    <source>
        <dbReference type="EMBL" id="KAG0143152.1"/>
    </source>
</evidence>
<sequence>RYATFNVWMPLEIVEDNPLAVCNSHDIEFNDKKEMRLWEYKENHQWVYLSNQSPSQDLVFTQHDNQLGVQFSVPHPSVMHPRAKKQACPRKSFEVGILVVF</sequence>
<dbReference type="PANTHER" id="PTHR34598:SF3">
    <property type="entry name" value="OXIDOREDUCTASE AN1597"/>
    <property type="match status" value="1"/>
</dbReference>
<dbReference type="AlphaFoldDB" id="A0A9P6T8J4"/>
<feature type="non-terminal residue" evidence="2">
    <location>
        <position position="101"/>
    </location>
</feature>
<evidence type="ECO:0000256" key="1">
    <source>
        <dbReference type="ARBA" id="ARBA00023604"/>
    </source>
</evidence>
<protein>
    <submittedName>
        <fullName evidence="2">Uncharacterized protein</fullName>
    </submittedName>
</protein>
<dbReference type="Proteomes" id="UP000886653">
    <property type="component" value="Unassembled WGS sequence"/>
</dbReference>
<dbReference type="GO" id="GO:0016491">
    <property type="term" value="F:oxidoreductase activity"/>
    <property type="evidence" value="ECO:0007669"/>
    <property type="project" value="InterPro"/>
</dbReference>
<gene>
    <name evidence="2" type="ORF">CROQUDRAFT_27974</name>
</gene>
<organism evidence="2 3">
    <name type="scientific">Cronartium quercuum f. sp. fusiforme G11</name>
    <dbReference type="NCBI Taxonomy" id="708437"/>
    <lineage>
        <taxon>Eukaryota</taxon>
        <taxon>Fungi</taxon>
        <taxon>Dikarya</taxon>
        <taxon>Basidiomycota</taxon>
        <taxon>Pucciniomycotina</taxon>
        <taxon>Pucciniomycetes</taxon>
        <taxon>Pucciniales</taxon>
        <taxon>Coleosporiaceae</taxon>
        <taxon>Cronartium</taxon>
    </lineage>
</organism>
<name>A0A9P6T8J4_9BASI</name>
<dbReference type="InterPro" id="IPR044053">
    <property type="entry name" value="AsaB-like"/>
</dbReference>
<comment type="caution">
    <text evidence="2">The sequence shown here is derived from an EMBL/GenBank/DDBJ whole genome shotgun (WGS) entry which is preliminary data.</text>
</comment>
<comment type="similarity">
    <text evidence="1">Belongs to the asaB hydroxylase/desaturase family.</text>
</comment>
<proteinExistence type="inferred from homology"/>
<reference evidence="2" key="1">
    <citation type="submission" date="2013-11" db="EMBL/GenBank/DDBJ databases">
        <title>Genome sequence of the fusiform rust pathogen reveals effectors for host alternation and coevolution with pine.</title>
        <authorList>
            <consortium name="DOE Joint Genome Institute"/>
            <person name="Smith K."/>
            <person name="Pendleton A."/>
            <person name="Kubisiak T."/>
            <person name="Anderson C."/>
            <person name="Salamov A."/>
            <person name="Aerts A."/>
            <person name="Riley R."/>
            <person name="Clum A."/>
            <person name="Lindquist E."/>
            <person name="Ence D."/>
            <person name="Campbell M."/>
            <person name="Kronenberg Z."/>
            <person name="Feau N."/>
            <person name="Dhillon B."/>
            <person name="Hamelin R."/>
            <person name="Burleigh J."/>
            <person name="Smith J."/>
            <person name="Yandell M."/>
            <person name="Nelson C."/>
            <person name="Grigoriev I."/>
            <person name="Davis J."/>
        </authorList>
    </citation>
    <scope>NUCLEOTIDE SEQUENCE</scope>
    <source>
        <strain evidence="2">G11</strain>
    </source>
</reference>
<dbReference type="EMBL" id="MU167327">
    <property type="protein sequence ID" value="KAG0143152.1"/>
    <property type="molecule type" value="Genomic_DNA"/>
</dbReference>
<dbReference type="OrthoDB" id="412788at2759"/>
<evidence type="ECO:0000313" key="3">
    <source>
        <dbReference type="Proteomes" id="UP000886653"/>
    </source>
</evidence>
<feature type="non-terminal residue" evidence="2">
    <location>
        <position position="1"/>
    </location>
</feature>